<gene>
    <name evidence="2" type="ORF">PGTG_20852</name>
</gene>
<dbReference type="HOGENOM" id="CLU_2777168_0_0_1"/>
<dbReference type="Proteomes" id="UP000008783">
    <property type="component" value="Unassembled WGS sequence"/>
</dbReference>
<accession>H6QPI5</accession>
<dbReference type="KEGG" id="pgr:PGTG_20852"/>
<feature type="compositionally biased region" description="Basic and acidic residues" evidence="1">
    <location>
        <begin position="1"/>
        <end position="10"/>
    </location>
</feature>
<feature type="region of interest" description="Disordered" evidence="1">
    <location>
        <begin position="1"/>
        <end position="27"/>
    </location>
</feature>
<evidence type="ECO:0000313" key="2">
    <source>
        <dbReference type="EMBL" id="EHS63870.1"/>
    </source>
</evidence>
<dbReference type="AlphaFoldDB" id="H6QPI5"/>
<name>H6QPI5_PUCGT</name>
<dbReference type="RefSeq" id="XP_003890565.1">
    <property type="nucleotide sequence ID" value="XM_003890516.1"/>
</dbReference>
<protein>
    <submittedName>
        <fullName evidence="2">Uncharacterized protein</fullName>
    </submittedName>
</protein>
<dbReference type="InParanoid" id="H6QPI5"/>
<organism evidence="2 3">
    <name type="scientific">Puccinia graminis f. sp. tritici (strain CRL 75-36-700-3 / race SCCL)</name>
    <name type="common">Black stem rust fungus</name>
    <dbReference type="NCBI Taxonomy" id="418459"/>
    <lineage>
        <taxon>Eukaryota</taxon>
        <taxon>Fungi</taxon>
        <taxon>Dikarya</taxon>
        <taxon>Basidiomycota</taxon>
        <taxon>Pucciniomycotina</taxon>
        <taxon>Pucciniomycetes</taxon>
        <taxon>Pucciniales</taxon>
        <taxon>Pucciniaceae</taxon>
        <taxon>Puccinia</taxon>
    </lineage>
</organism>
<dbReference type="VEuPathDB" id="FungiDB:PGTG_20852"/>
<dbReference type="OrthoDB" id="10478232at2759"/>
<sequence length="69" mass="8457">MSPKRDKYEIRFPPITPSQKPPKRVDPQELRREIKIRGFSTRLTERVELRRTRIMDRAMRNKRTTCLFQ</sequence>
<dbReference type="GeneID" id="13543217"/>
<evidence type="ECO:0000313" key="3">
    <source>
        <dbReference type="Proteomes" id="UP000008783"/>
    </source>
</evidence>
<evidence type="ECO:0000256" key="1">
    <source>
        <dbReference type="SAM" id="MobiDB-lite"/>
    </source>
</evidence>
<dbReference type="EMBL" id="DS178265">
    <property type="protein sequence ID" value="EHS63870.1"/>
    <property type="molecule type" value="Genomic_DNA"/>
</dbReference>
<keyword evidence="3" id="KW-1185">Reference proteome</keyword>
<proteinExistence type="predicted"/>
<reference evidence="3" key="1">
    <citation type="journal article" date="2011" name="Proc. Natl. Acad. Sci. U.S.A.">
        <title>Obligate biotrophy features unraveled by the genomic analysis of rust fungi.</title>
        <authorList>
            <person name="Duplessis S."/>
            <person name="Cuomo C.A."/>
            <person name="Lin Y.-C."/>
            <person name="Aerts A."/>
            <person name="Tisserant E."/>
            <person name="Veneault-Fourrey C."/>
            <person name="Joly D.L."/>
            <person name="Hacquard S."/>
            <person name="Amselem J."/>
            <person name="Cantarel B.L."/>
            <person name="Chiu R."/>
            <person name="Coutinho P.M."/>
            <person name="Feau N."/>
            <person name="Field M."/>
            <person name="Frey P."/>
            <person name="Gelhaye E."/>
            <person name="Goldberg J."/>
            <person name="Grabherr M.G."/>
            <person name="Kodira C.D."/>
            <person name="Kohler A."/>
            <person name="Kuees U."/>
            <person name="Lindquist E.A."/>
            <person name="Lucas S.M."/>
            <person name="Mago R."/>
            <person name="Mauceli E."/>
            <person name="Morin E."/>
            <person name="Murat C."/>
            <person name="Pangilinan J.L."/>
            <person name="Park R."/>
            <person name="Pearson M."/>
            <person name="Quesneville H."/>
            <person name="Rouhier N."/>
            <person name="Sakthikumar S."/>
            <person name="Salamov A.A."/>
            <person name="Schmutz J."/>
            <person name="Selles B."/>
            <person name="Shapiro H."/>
            <person name="Tanguay P."/>
            <person name="Tuskan G.A."/>
            <person name="Henrissat B."/>
            <person name="Van de Peer Y."/>
            <person name="Rouze P."/>
            <person name="Ellis J.G."/>
            <person name="Dodds P.N."/>
            <person name="Schein J.E."/>
            <person name="Zhong S."/>
            <person name="Hamelin R.C."/>
            <person name="Grigoriev I.V."/>
            <person name="Szabo L.J."/>
            <person name="Martin F."/>
        </authorList>
    </citation>
    <scope>NUCLEOTIDE SEQUENCE [LARGE SCALE GENOMIC DNA]</scope>
    <source>
        <strain evidence="3">CRL 75-36-700-3 / race SCCL</strain>
    </source>
</reference>